<sequence>MRMNNILANMIRNFFVIFGVIVLITAILNPAYELSSKIIMIMALFALLSDLTALVFWSKKELSDKSRITRRVLHFVLVEIIVLFFGNILGFASGVTQNTIFGIEILGIYAIVCWFDWLIDKKTADDINDKLKKMKSNEKND</sequence>
<organism evidence="2 3">
    <name type="scientific">Anaerosporobacter mobilis DSM 15930</name>
    <dbReference type="NCBI Taxonomy" id="1120996"/>
    <lineage>
        <taxon>Bacteria</taxon>
        <taxon>Bacillati</taxon>
        <taxon>Bacillota</taxon>
        <taxon>Clostridia</taxon>
        <taxon>Lachnospirales</taxon>
        <taxon>Lachnospiraceae</taxon>
        <taxon>Anaerosporobacter</taxon>
    </lineage>
</organism>
<dbReference type="AlphaFoldDB" id="A0A1M7KKU6"/>
<dbReference type="Proteomes" id="UP000184038">
    <property type="component" value="Unassembled WGS sequence"/>
</dbReference>
<keyword evidence="3" id="KW-1185">Reference proteome</keyword>
<evidence type="ECO:0000313" key="2">
    <source>
        <dbReference type="EMBL" id="SHM65770.1"/>
    </source>
</evidence>
<protein>
    <recommendedName>
        <fullName evidence="4">DUF3021 domain-containing protein</fullName>
    </recommendedName>
</protein>
<proteinExistence type="predicted"/>
<dbReference type="EMBL" id="FRCP01000014">
    <property type="protein sequence ID" value="SHM65770.1"/>
    <property type="molecule type" value="Genomic_DNA"/>
</dbReference>
<evidence type="ECO:0000313" key="3">
    <source>
        <dbReference type="Proteomes" id="UP000184038"/>
    </source>
</evidence>
<accession>A0A1M7KKU6</accession>
<evidence type="ECO:0000256" key="1">
    <source>
        <dbReference type="SAM" id="Phobius"/>
    </source>
</evidence>
<feature type="transmembrane region" description="Helical" evidence="1">
    <location>
        <begin position="38"/>
        <end position="57"/>
    </location>
</feature>
<dbReference type="InterPro" id="IPR021560">
    <property type="entry name" value="DUF3021"/>
</dbReference>
<feature type="transmembrane region" description="Helical" evidence="1">
    <location>
        <begin position="99"/>
        <end position="119"/>
    </location>
</feature>
<dbReference type="Pfam" id="PF11457">
    <property type="entry name" value="DUF3021"/>
    <property type="match status" value="1"/>
</dbReference>
<dbReference type="RefSeq" id="WP_073288707.1">
    <property type="nucleotide sequence ID" value="NZ_FRCP01000014.1"/>
</dbReference>
<feature type="transmembrane region" description="Helical" evidence="1">
    <location>
        <begin position="12"/>
        <end position="32"/>
    </location>
</feature>
<name>A0A1M7KKU6_9FIRM</name>
<keyword evidence="1" id="KW-0472">Membrane</keyword>
<keyword evidence="1" id="KW-1133">Transmembrane helix</keyword>
<evidence type="ECO:0008006" key="4">
    <source>
        <dbReference type="Google" id="ProtNLM"/>
    </source>
</evidence>
<feature type="transmembrane region" description="Helical" evidence="1">
    <location>
        <begin position="72"/>
        <end position="93"/>
    </location>
</feature>
<gene>
    <name evidence="2" type="ORF">SAMN02746066_02771</name>
</gene>
<dbReference type="STRING" id="1120996.SAMN02746066_02771"/>
<reference evidence="2 3" key="1">
    <citation type="submission" date="2016-11" db="EMBL/GenBank/DDBJ databases">
        <authorList>
            <person name="Jaros S."/>
            <person name="Januszkiewicz K."/>
            <person name="Wedrychowicz H."/>
        </authorList>
    </citation>
    <scope>NUCLEOTIDE SEQUENCE [LARGE SCALE GENOMIC DNA]</scope>
    <source>
        <strain evidence="2 3">DSM 15930</strain>
    </source>
</reference>
<dbReference type="OrthoDB" id="2734858at2"/>
<keyword evidence="1" id="KW-0812">Transmembrane</keyword>